<dbReference type="SUPFAM" id="SSF53756">
    <property type="entry name" value="UDP-Glycosyltransferase/glycogen phosphorylase"/>
    <property type="match status" value="1"/>
</dbReference>
<protein>
    <recommendedName>
        <fullName evidence="4">Glycosyl transferases group 1</fullName>
    </recommendedName>
</protein>
<evidence type="ECO:0000313" key="2">
    <source>
        <dbReference type="EMBL" id="QDV08529.1"/>
    </source>
</evidence>
<evidence type="ECO:0000256" key="1">
    <source>
        <dbReference type="SAM" id="MobiDB-lite"/>
    </source>
</evidence>
<evidence type="ECO:0000313" key="3">
    <source>
        <dbReference type="Proteomes" id="UP000320390"/>
    </source>
</evidence>
<dbReference type="AlphaFoldDB" id="A0A518EWQ9"/>
<dbReference type="PANTHER" id="PTHR12526">
    <property type="entry name" value="GLYCOSYLTRANSFERASE"/>
    <property type="match status" value="1"/>
</dbReference>
<dbReference type="OrthoDB" id="790821at2"/>
<reference evidence="2 3" key="1">
    <citation type="submission" date="2019-02" db="EMBL/GenBank/DDBJ databases">
        <title>Deep-cultivation of Planctomycetes and their phenomic and genomic characterization uncovers novel biology.</title>
        <authorList>
            <person name="Wiegand S."/>
            <person name="Jogler M."/>
            <person name="Boedeker C."/>
            <person name="Pinto D."/>
            <person name="Vollmers J."/>
            <person name="Rivas-Marin E."/>
            <person name="Kohn T."/>
            <person name="Peeters S.H."/>
            <person name="Heuer A."/>
            <person name="Rast P."/>
            <person name="Oberbeckmann S."/>
            <person name="Bunk B."/>
            <person name="Jeske O."/>
            <person name="Meyerdierks A."/>
            <person name="Storesund J.E."/>
            <person name="Kallscheuer N."/>
            <person name="Luecker S."/>
            <person name="Lage O.M."/>
            <person name="Pohl T."/>
            <person name="Merkel B.J."/>
            <person name="Hornburger P."/>
            <person name="Mueller R.-W."/>
            <person name="Bruemmer F."/>
            <person name="Labrenz M."/>
            <person name="Spormann A.M."/>
            <person name="Op den Camp H."/>
            <person name="Overmann J."/>
            <person name="Amann R."/>
            <person name="Jetten M.S.M."/>
            <person name="Mascher T."/>
            <person name="Medema M.H."/>
            <person name="Devos D.P."/>
            <person name="Kaster A.-K."/>
            <person name="Ovreas L."/>
            <person name="Rohde M."/>
            <person name="Galperin M.Y."/>
            <person name="Jogler C."/>
        </authorList>
    </citation>
    <scope>NUCLEOTIDE SEQUENCE [LARGE SCALE GENOMIC DNA]</scope>
    <source>
        <strain evidence="2 3">Poly30</strain>
    </source>
</reference>
<dbReference type="Pfam" id="PF13692">
    <property type="entry name" value="Glyco_trans_1_4"/>
    <property type="match status" value="1"/>
</dbReference>
<dbReference type="PANTHER" id="PTHR12526:SF630">
    <property type="entry name" value="GLYCOSYLTRANSFERASE"/>
    <property type="match status" value="1"/>
</dbReference>
<dbReference type="Proteomes" id="UP000320390">
    <property type="component" value="Chromosome"/>
</dbReference>
<name>A0A518EWQ9_9BACT</name>
<keyword evidence="3" id="KW-1185">Reference proteome</keyword>
<organism evidence="2 3">
    <name type="scientific">Saltatorellus ferox</name>
    <dbReference type="NCBI Taxonomy" id="2528018"/>
    <lineage>
        <taxon>Bacteria</taxon>
        <taxon>Pseudomonadati</taxon>
        <taxon>Planctomycetota</taxon>
        <taxon>Planctomycetia</taxon>
        <taxon>Planctomycetia incertae sedis</taxon>
        <taxon>Saltatorellus</taxon>
    </lineage>
</organism>
<proteinExistence type="predicted"/>
<gene>
    <name evidence="2" type="ORF">Poly30_40770</name>
</gene>
<evidence type="ECO:0008006" key="4">
    <source>
        <dbReference type="Google" id="ProtNLM"/>
    </source>
</evidence>
<feature type="region of interest" description="Disordered" evidence="1">
    <location>
        <begin position="371"/>
        <end position="412"/>
    </location>
</feature>
<dbReference type="Gene3D" id="3.40.50.2000">
    <property type="entry name" value="Glycogen Phosphorylase B"/>
    <property type="match status" value="1"/>
</dbReference>
<sequence length="412" mass="45399">MPPVGFVAHHQGWYVTLQLRIDIHNRFSAHENRFFRAELDGIGAGFRIVPGGPDMAHRTRLEQVVGWWRLIWSAWKKSGDTLSERPRPDFLFVNTHLELLVFTLRRRLVRGARPRVALVNFIVAQNGRGLSSRLRRLYYGRVLAEADLAFCHTRHDLDLYAEWYPSGSGKLRFQPFGFAVDPHESEGAAAFETPTEPYLFSAGRSSRDYATLIGAVEPLGLPLYIACDKASEIGGGGLPPNIHLLRDCYGAKFRAYLGGARVLVTPLQPVEHSAGQMVVLEGLALEIPQVVTEVPGIVDYVDQGRAARMVAPGDVGALRQAITDLWASEGNRADLARRGRSFFEAQLTRRSAWEAMTAAAEEVTLGVKTLTPPARKGSIAGPRGGPELRPDAVESTTEGGDDGRPKRTDSAW</sequence>
<accession>A0A518EWQ9</accession>
<feature type="compositionally biased region" description="Basic and acidic residues" evidence="1">
    <location>
        <begin position="401"/>
        <end position="412"/>
    </location>
</feature>
<dbReference type="EMBL" id="CP036434">
    <property type="protein sequence ID" value="QDV08529.1"/>
    <property type="molecule type" value="Genomic_DNA"/>
</dbReference>